<dbReference type="OrthoDB" id="9800207at2"/>
<gene>
    <name evidence="8" type="ORF">YC6258_03827</name>
</gene>
<feature type="transmembrane region" description="Helical" evidence="7">
    <location>
        <begin position="174"/>
        <end position="191"/>
    </location>
</feature>
<evidence type="ECO:0000313" key="9">
    <source>
        <dbReference type="Proteomes" id="UP000032266"/>
    </source>
</evidence>
<organism evidence="8 9">
    <name type="scientific">Gynuella sunshinyii YC6258</name>
    <dbReference type="NCBI Taxonomy" id="1445510"/>
    <lineage>
        <taxon>Bacteria</taxon>
        <taxon>Pseudomonadati</taxon>
        <taxon>Pseudomonadota</taxon>
        <taxon>Gammaproteobacteria</taxon>
        <taxon>Oceanospirillales</taxon>
        <taxon>Saccharospirillaceae</taxon>
        <taxon>Gynuella</taxon>
    </lineage>
</organism>
<keyword evidence="9" id="KW-1185">Reference proteome</keyword>
<dbReference type="EMBL" id="CP007142">
    <property type="protein sequence ID" value="AJQ95863.1"/>
    <property type="molecule type" value="Genomic_DNA"/>
</dbReference>
<feature type="transmembrane region" description="Helical" evidence="7">
    <location>
        <begin position="95"/>
        <end position="121"/>
    </location>
</feature>
<dbReference type="HOGENOM" id="CLU_041903_2_0_6"/>
<evidence type="ECO:0000256" key="2">
    <source>
        <dbReference type="ARBA" id="ARBA00022475"/>
    </source>
</evidence>
<dbReference type="Pfam" id="PF04403">
    <property type="entry name" value="PqiA"/>
    <property type="match status" value="1"/>
</dbReference>
<comment type="subcellular location">
    <subcellularLocation>
        <location evidence="1">Cell inner membrane</location>
    </subcellularLocation>
</comment>
<accession>A0A0C5VR36</accession>
<evidence type="ECO:0000256" key="6">
    <source>
        <dbReference type="ARBA" id="ARBA00023136"/>
    </source>
</evidence>
<evidence type="ECO:0000256" key="1">
    <source>
        <dbReference type="ARBA" id="ARBA00004533"/>
    </source>
</evidence>
<dbReference type="GO" id="GO:0005886">
    <property type="term" value="C:plasma membrane"/>
    <property type="evidence" value="ECO:0007669"/>
    <property type="project" value="UniProtKB-SubCell"/>
</dbReference>
<keyword evidence="2" id="KW-1003">Cell membrane</keyword>
<proteinExistence type="predicted"/>
<sequence length="208" mass="23489">MLYKAEQLNLVGCHVCGLVSEAGAIGKRCPRCHSPLHRRKHNSLVHTWALLVAAMALYIPANIQPVMYTQMLGSRTESTIMAGIMEFWKLGSWDIAVIIFIASVVVPCFKFIVLITLSVSVKLHSAWAMRERAKLYRITEFIGYWSMLDVVVVALVSALVKFKALSDIEPRMGILYFGLVVILTMLSAMSFDPRLIWDYKEHNESGQR</sequence>
<dbReference type="KEGG" id="gsn:YC6258_03827"/>
<dbReference type="PANTHER" id="PTHR30462:SF3">
    <property type="entry name" value="INTERMEMBRANE TRANSPORT PROTEIN PQIA"/>
    <property type="match status" value="1"/>
</dbReference>
<keyword evidence="6 7" id="KW-0472">Membrane</keyword>
<evidence type="ECO:0000256" key="4">
    <source>
        <dbReference type="ARBA" id="ARBA00022692"/>
    </source>
</evidence>
<keyword evidence="5 7" id="KW-1133">Transmembrane helix</keyword>
<evidence type="ECO:0000256" key="3">
    <source>
        <dbReference type="ARBA" id="ARBA00022519"/>
    </source>
</evidence>
<dbReference type="PANTHER" id="PTHR30462">
    <property type="entry name" value="INTERMEMBRANE TRANSPORT PROTEIN PQIB-RELATED"/>
    <property type="match status" value="1"/>
</dbReference>
<name>A0A0C5VR36_9GAMM</name>
<dbReference type="InterPro" id="IPR007498">
    <property type="entry name" value="PqiA-like"/>
</dbReference>
<protein>
    <submittedName>
        <fullName evidence="8">Putative paraquat-inducible protein A</fullName>
    </submittedName>
</protein>
<feature type="transmembrane region" description="Helical" evidence="7">
    <location>
        <begin position="43"/>
        <end position="61"/>
    </location>
</feature>
<feature type="transmembrane region" description="Helical" evidence="7">
    <location>
        <begin position="142"/>
        <end position="162"/>
    </location>
</feature>
<dbReference type="Proteomes" id="UP000032266">
    <property type="component" value="Chromosome"/>
</dbReference>
<evidence type="ECO:0000313" key="8">
    <source>
        <dbReference type="EMBL" id="AJQ95863.1"/>
    </source>
</evidence>
<reference evidence="8 9" key="1">
    <citation type="submission" date="2014-01" db="EMBL/GenBank/DDBJ databases">
        <title>Full genme sequencing of cellulolytic bacterium Gynuella sunshinyii YC6258T gen. nov., sp. nov.</title>
        <authorList>
            <person name="Khan H."/>
            <person name="Chung E.J."/>
            <person name="Chung Y.R."/>
        </authorList>
    </citation>
    <scope>NUCLEOTIDE SEQUENCE [LARGE SCALE GENOMIC DNA]</scope>
    <source>
        <strain evidence="8 9">YC6258</strain>
    </source>
</reference>
<dbReference type="PATRIC" id="fig|1445510.3.peg.3804"/>
<dbReference type="InterPro" id="IPR051800">
    <property type="entry name" value="PqiA-PqiB_transport"/>
</dbReference>
<keyword evidence="4 7" id="KW-0812">Transmembrane</keyword>
<dbReference type="AlphaFoldDB" id="A0A0C5VR36"/>
<dbReference type="STRING" id="1445510.YC6258_03827"/>
<evidence type="ECO:0000256" key="7">
    <source>
        <dbReference type="SAM" id="Phobius"/>
    </source>
</evidence>
<evidence type="ECO:0000256" key="5">
    <source>
        <dbReference type="ARBA" id="ARBA00022989"/>
    </source>
</evidence>
<keyword evidence="3" id="KW-0997">Cell inner membrane</keyword>